<dbReference type="InterPro" id="IPR016032">
    <property type="entry name" value="Sig_transdc_resp-reg_C-effctor"/>
</dbReference>
<evidence type="ECO:0000256" key="1">
    <source>
        <dbReference type="ARBA" id="ARBA00023125"/>
    </source>
</evidence>
<evidence type="ECO:0000256" key="3">
    <source>
        <dbReference type="SAM" id="Phobius"/>
    </source>
</evidence>
<organism evidence="5 6">
    <name type="scientific">Brevundimonas pondensis</name>
    <dbReference type="NCBI Taxonomy" id="2774189"/>
    <lineage>
        <taxon>Bacteria</taxon>
        <taxon>Pseudomonadati</taxon>
        <taxon>Pseudomonadota</taxon>
        <taxon>Alphaproteobacteria</taxon>
        <taxon>Caulobacterales</taxon>
        <taxon>Caulobacteraceae</taxon>
        <taxon>Brevundimonas</taxon>
    </lineage>
</organism>
<name>A0ABX7SJ05_9CAUL</name>
<evidence type="ECO:0000313" key="5">
    <source>
        <dbReference type="EMBL" id="QTC86433.1"/>
    </source>
</evidence>
<keyword evidence="3" id="KW-1133">Transmembrane helix</keyword>
<dbReference type="Gene3D" id="1.10.10.10">
    <property type="entry name" value="Winged helix-like DNA-binding domain superfamily/Winged helix DNA-binding domain"/>
    <property type="match status" value="1"/>
</dbReference>
<dbReference type="CDD" id="cd00383">
    <property type="entry name" value="trans_reg_C"/>
    <property type="match status" value="1"/>
</dbReference>
<feature type="DNA-binding region" description="OmpR/PhoB-type" evidence="2">
    <location>
        <begin position="2"/>
        <end position="100"/>
    </location>
</feature>
<feature type="transmembrane region" description="Helical" evidence="3">
    <location>
        <begin position="175"/>
        <end position="201"/>
    </location>
</feature>
<sequence length="367" mass="37120">MADAYYFDRFMLDPDNRRLTEDGRTVELSGRYLDALVLLVGEEGRLVTKGRFLEEVWKGAPVTEEALTQCVRSLRKVLGDEAARPRFIETAPRHGYRFVAAVSRGHPAASVGPETGLSRLEVAIPTAEETRRRAVERFAGQGRAGLIGGGAAGLAGGLAYGFVGVADGAGAAASGLLVLAALTAAVGMIGGAGVGLGVGAAAFTSRWRGSWSVVGGACGGMAVGAVVRLAGLDAFALLFGSAPGAMTGGGEGMLLGAAIGAGVWVAQARRRRVAVLAGAVLTGSAGVISALLGGRLMGGSLAALAAQFPGARLRMDHLGPLFGETGFGPTSQVVTAGLEGALFGAAMVLALTLERRRYAESAAGPTI</sequence>
<accession>A0ABX7SJ05</accession>
<evidence type="ECO:0000313" key="6">
    <source>
        <dbReference type="Proteomes" id="UP000663942"/>
    </source>
</evidence>
<proteinExistence type="predicted"/>
<feature type="transmembrane region" description="Helical" evidence="3">
    <location>
        <begin position="333"/>
        <end position="353"/>
    </location>
</feature>
<keyword evidence="3" id="KW-0812">Transmembrane</keyword>
<dbReference type="RefSeq" id="WP_207821790.1">
    <property type="nucleotide sequence ID" value="NZ_CP062006.1"/>
</dbReference>
<evidence type="ECO:0000256" key="2">
    <source>
        <dbReference type="PROSITE-ProRule" id="PRU01091"/>
    </source>
</evidence>
<keyword evidence="6" id="KW-1185">Reference proteome</keyword>
<feature type="transmembrane region" description="Helical" evidence="3">
    <location>
        <begin position="273"/>
        <end position="292"/>
    </location>
</feature>
<dbReference type="SUPFAM" id="SSF46894">
    <property type="entry name" value="C-terminal effector domain of the bipartite response regulators"/>
    <property type="match status" value="1"/>
</dbReference>
<keyword evidence="1 2" id="KW-0238">DNA-binding</keyword>
<feature type="domain" description="OmpR/PhoB-type" evidence="4">
    <location>
        <begin position="2"/>
        <end position="100"/>
    </location>
</feature>
<dbReference type="SMART" id="SM00862">
    <property type="entry name" value="Trans_reg_C"/>
    <property type="match status" value="1"/>
</dbReference>
<reference evidence="5 6" key="1">
    <citation type="submission" date="2020-09" db="EMBL/GenBank/DDBJ databases">
        <title>Brevundimonas sp. LVF1 isolated from an oligotrophic pond in Goettingen, Germany.</title>
        <authorList>
            <person name="Friedrich I."/>
            <person name="Klassen A."/>
            <person name="Neubauer H."/>
            <person name="Schneider D."/>
            <person name="Hertel R."/>
            <person name="Daniel R."/>
        </authorList>
    </citation>
    <scope>NUCLEOTIDE SEQUENCE [LARGE SCALE GENOMIC DNA]</scope>
    <source>
        <strain evidence="5 6">LVF1</strain>
    </source>
</reference>
<dbReference type="InterPro" id="IPR036388">
    <property type="entry name" value="WH-like_DNA-bd_sf"/>
</dbReference>
<feature type="transmembrane region" description="Helical" evidence="3">
    <location>
        <begin position="142"/>
        <end position="163"/>
    </location>
</feature>
<gene>
    <name evidence="5" type="ORF">IFE19_09650</name>
</gene>
<feature type="transmembrane region" description="Helical" evidence="3">
    <location>
        <begin position="213"/>
        <end position="239"/>
    </location>
</feature>
<evidence type="ECO:0000259" key="4">
    <source>
        <dbReference type="PROSITE" id="PS51755"/>
    </source>
</evidence>
<protein>
    <submittedName>
        <fullName evidence="5">Winged helix-turn-helix domain-containing protein</fullName>
    </submittedName>
</protein>
<dbReference type="Pfam" id="PF00486">
    <property type="entry name" value="Trans_reg_C"/>
    <property type="match status" value="1"/>
</dbReference>
<dbReference type="InterPro" id="IPR001867">
    <property type="entry name" value="OmpR/PhoB-type_DNA-bd"/>
</dbReference>
<dbReference type="EMBL" id="CP062006">
    <property type="protein sequence ID" value="QTC86433.1"/>
    <property type="molecule type" value="Genomic_DNA"/>
</dbReference>
<dbReference type="Proteomes" id="UP000663942">
    <property type="component" value="Chromosome"/>
</dbReference>
<dbReference type="PROSITE" id="PS51755">
    <property type="entry name" value="OMPR_PHOB"/>
    <property type="match status" value="1"/>
</dbReference>
<keyword evidence="3" id="KW-0472">Membrane</keyword>
<feature type="transmembrane region" description="Helical" evidence="3">
    <location>
        <begin position="245"/>
        <end position="266"/>
    </location>
</feature>